<feature type="binding site" evidence="15">
    <location>
        <position position="250"/>
    </location>
    <ligand>
        <name>Ca(2+)</name>
        <dbReference type="ChEBI" id="CHEBI:29108"/>
        <label>2</label>
    </ligand>
</feature>
<keyword evidence="12 18" id="KW-0376">Hydrogen peroxide</keyword>
<evidence type="ECO:0000256" key="4">
    <source>
        <dbReference type="ARBA" id="ARBA00022559"/>
    </source>
</evidence>
<evidence type="ECO:0000256" key="18">
    <source>
        <dbReference type="RuleBase" id="RU362060"/>
    </source>
</evidence>
<dbReference type="PRINTS" id="PR00458">
    <property type="entry name" value="PEROXIDASE"/>
</dbReference>
<dbReference type="Gene3D" id="1.10.520.10">
    <property type="match status" value="1"/>
</dbReference>
<dbReference type="GO" id="GO:0005576">
    <property type="term" value="C:extracellular region"/>
    <property type="evidence" value="ECO:0007669"/>
    <property type="project" value="UniProtKB-SubCell"/>
</dbReference>
<dbReference type="Pfam" id="PF00141">
    <property type="entry name" value="peroxidase"/>
    <property type="match status" value="1"/>
</dbReference>
<dbReference type="AlphaFoldDB" id="A0A1U8AQI9"/>
<dbReference type="InterPro" id="IPR000823">
    <property type="entry name" value="Peroxidase_pln"/>
</dbReference>
<feature type="disulfide bond" evidence="17">
    <location>
        <begin position="73"/>
        <end position="78"/>
    </location>
</feature>
<keyword evidence="4 18" id="KW-0575">Peroxidase</keyword>
<dbReference type="PROSITE" id="PS00435">
    <property type="entry name" value="PEROXIDASE_1"/>
    <property type="match status" value="1"/>
</dbReference>
<dbReference type="PANTHER" id="PTHR31388:SF34">
    <property type="entry name" value="PEROXIDASE 10"/>
    <property type="match status" value="1"/>
</dbReference>
<feature type="binding site" evidence="15">
    <location>
        <position position="199"/>
    </location>
    <ligand>
        <name>Ca(2+)</name>
        <dbReference type="ChEBI" id="CHEBI:29108"/>
        <label>2</label>
    </ligand>
</feature>
<dbReference type="KEGG" id="nnu:104605427"/>
<dbReference type="InterPro" id="IPR010255">
    <property type="entry name" value="Haem_peroxidase_sf"/>
</dbReference>
<organism evidence="20 21">
    <name type="scientific">Nelumbo nucifera</name>
    <name type="common">Sacred lotus</name>
    <dbReference type="NCBI Taxonomy" id="4432"/>
    <lineage>
        <taxon>Eukaryota</taxon>
        <taxon>Viridiplantae</taxon>
        <taxon>Streptophyta</taxon>
        <taxon>Embryophyta</taxon>
        <taxon>Tracheophyta</taxon>
        <taxon>Spermatophyta</taxon>
        <taxon>Magnoliopsida</taxon>
        <taxon>Proteales</taxon>
        <taxon>Nelumbonaceae</taxon>
        <taxon>Nelumbo</taxon>
    </lineage>
</organism>
<evidence type="ECO:0000256" key="17">
    <source>
        <dbReference type="PIRSR" id="PIRSR600823-5"/>
    </source>
</evidence>
<evidence type="ECO:0000256" key="1">
    <source>
        <dbReference type="ARBA" id="ARBA00000189"/>
    </source>
</evidence>
<evidence type="ECO:0000256" key="10">
    <source>
        <dbReference type="ARBA" id="ARBA00023157"/>
    </source>
</evidence>
<evidence type="ECO:0000256" key="16">
    <source>
        <dbReference type="PIRSR" id="PIRSR600823-4"/>
    </source>
</evidence>
<dbReference type="OMA" id="LPRIIRW"/>
<feature type="binding site" evidence="15">
    <location>
        <position position="258"/>
    </location>
    <ligand>
        <name>Ca(2+)</name>
        <dbReference type="ChEBI" id="CHEBI:29108"/>
        <label>2</label>
    </ligand>
</feature>
<gene>
    <name evidence="21" type="primary">LOC104605427</name>
</gene>
<feature type="binding site" evidence="15">
    <location>
        <position position="77"/>
    </location>
    <ligand>
        <name>Ca(2+)</name>
        <dbReference type="ChEBI" id="CHEBI:29108"/>
        <label>1</label>
    </ligand>
</feature>
<feature type="disulfide bond" evidence="17">
    <location>
        <begin position="126"/>
        <end position="326"/>
    </location>
</feature>
<evidence type="ECO:0000256" key="13">
    <source>
        <dbReference type="PIRSR" id="PIRSR600823-1"/>
    </source>
</evidence>
<keyword evidence="18" id="KW-0964">Secreted</keyword>
<dbReference type="PANTHER" id="PTHR31388">
    <property type="entry name" value="PEROXIDASE 72-RELATED"/>
    <property type="match status" value="1"/>
</dbReference>
<evidence type="ECO:0000256" key="7">
    <source>
        <dbReference type="ARBA" id="ARBA00022837"/>
    </source>
</evidence>
<comment type="cofactor">
    <cofactor evidence="15 18">
        <name>heme b</name>
        <dbReference type="ChEBI" id="CHEBI:60344"/>
    </cofactor>
    <text evidence="15 18">Binds 1 heme b (iron(II)-protoporphyrin IX) group per subunit.</text>
</comment>
<dbReference type="GO" id="GO:0009505">
    <property type="term" value="C:plant-type cell wall"/>
    <property type="evidence" value="ECO:0000318"/>
    <property type="project" value="GO_Central"/>
</dbReference>
<dbReference type="GO" id="GO:0046872">
    <property type="term" value="F:metal ion binding"/>
    <property type="evidence" value="ECO:0007669"/>
    <property type="project" value="UniProtKB-UniRule"/>
</dbReference>
<dbReference type="GO" id="GO:0042744">
    <property type="term" value="P:hydrogen peroxide catabolic process"/>
    <property type="evidence" value="ECO:0007669"/>
    <property type="project" value="UniProtKB-KW"/>
</dbReference>
<evidence type="ECO:0000256" key="5">
    <source>
        <dbReference type="ARBA" id="ARBA00022617"/>
    </source>
</evidence>
<feature type="binding site" evidence="15">
    <location>
        <position position="72"/>
    </location>
    <ligand>
        <name>Ca(2+)</name>
        <dbReference type="ChEBI" id="CHEBI:29108"/>
        <label>1</label>
    </ligand>
</feature>
<keyword evidence="10 17" id="KW-1015">Disulfide bond</keyword>
<feature type="binding site" evidence="15">
    <location>
        <position position="81"/>
    </location>
    <ligand>
        <name>Ca(2+)</name>
        <dbReference type="ChEBI" id="CHEBI:29108"/>
        <label>1</label>
    </ligand>
</feature>
<keyword evidence="18" id="KW-0732">Signal</keyword>
<dbReference type="GeneID" id="104605427"/>
<evidence type="ECO:0000313" key="21">
    <source>
        <dbReference type="RefSeq" id="XP_010268504.1"/>
    </source>
</evidence>
<feature type="binding site" evidence="15">
    <location>
        <position position="75"/>
    </location>
    <ligand>
        <name>Ca(2+)</name>
        <dbReference type="ChEBI" id="CHEBI:29108"/>
        <label>1</label>
    </ligand>
</feature>
<comment type="similarity">
    <text evidence="18">Belongs to the peroxidase family. Classical plant (class III) peroxidase subfamily.</text>
</comment>
<comment type="catalytic activity">
    <reaction evidence="1 18">
        <text>2 a phenolic donor + H2O2 = 2 a phenolic radical donor + 2 H2O</text>
        <dbReference type="Rhea" id="RHEA:56136"/>
        <dbReference type="ChEBI" id="CHEBI:15377"/>
        <dbReference type="ChEBI" id="CHEBI:16240"/>
        <dbReference type="ChEBI" id="CHEBI:139520"/>
        <dbReference type="ChEBI" id="CHEBI:139521"/>
        <dbReference type="EC" id="1.11.1.7"/>
    </reaction>
</comment>
<dbReference type="FunFam" id="1.10.520.10:FF:000001">
    <property type="entry name" value="Peroxidase"/>
    <property type="match status" value="1"/>
</dbReference>
<feature type="domain" description="Plant heme peroxidase family profile" evidence="19">
    <location>
        <begin position="30"/>
        <end position="330"/>
    </location>
</feature>
<dbReference type="FunFam" id="1.10.420.10:FF:000001">
    <property type="entry name" value="Peroxidase"/>
    <property type="match status" value="1"/>
</dbReference>
<dbReference type="eggNOG" id="ENOG502QTKX">
    <property type="taxonomic scope" value="Eukaryota"/>
</dbReference>
<dbReference type="RefSeq" id="XP_010268504.1">
    <property type="nucleotide sequence ID" value="XM_010270202.2"/>
</dbReference>
<dbReference type="GO" id="GO:0140825">
    <property type="term" value="F:lactoperoxidase activity"/>
    <property type="evidence" value="ECO:0007669"/>
    <property type="project" value="UniProtKB-EC"/>
</dbReference>
<comment type="subcellular location">
    <subcellularLocation>
        <location evidence="18">Secreted</location>
    </subcellularLocation>
</comment>
<evidence type="ECO:0000256" key="9">
    <source>
        <dbReference type="ARBA" id="ARBA00023004"/>
    </source>
</evidence>
<keyword evidence="8 18" id="KW-0560">Oxidoreductase</keyword>
<dbReference type="InterPro" id="IPR019794">
    <property type="entry name" value="Peroxidases_AS"/>
</dbReference>
<dbReference type="FunCoup" id="A0A1U8AQI9">
    <property type="interactions" value="114"/>
</dbReference>
<evidence type="ECO:0000256" key="15">
    <source>
        <dbReference type="PIRSR" id="PIRSR600823-3"/>
    </source>
</evidence>
<evidence type="ECO:0000313" key="20">
    <source>
        <dbReference type="Proteomes" id="UP000189703"/>
    </source>
</evidence>
<dbReference type="GO" id="GO:0004601">
    <property type="term" value="F:peroxidase activity"/>
    <property type="evidence" value="ECO:0000318"/>
    <property type="project" value="GO_Central"/>
</dbReference>
<comment type="function">
    <text evidence="18">Removal of H(2)O(2), oxidation of toxic reductants, biosynthesis and degradation of lignin, suberization, auxin catabolism, response to environmental stresses such as wounding, pathogen attack and oxidative stress.</text>
</comment>
<dbReference type="InterPro" id="IPR019793">
    <property type="entry name" value="Peroxidases_heam-ligand_BS"/>
</dbReference>
<evidence type="ECO:0000256" key="3">
    <source>
        <dbReference type="ARBA" id="ARBA00012313"/>
    </source>
</evidence>
<dbReference type="CDD" id="cd00693">
    <property type="entry name" value="secretory_peroxidase"/>
    <property type="match status" value="1"/>
</dbReference>
<feature type="binding site" description="axial binding residue" evidence="15">
    <location>
        <position position="198"/>
    </location>
    <ligand>
        <name>heme b</name>
        <dbReference type="ChEBI" id="CHEBI:60344"/>
    </ligand>
    <ligandPart>
        <name>Fe</name>
        <dbReference type="ChEBI" id="CHEBI:18248"/>
    </ligandPart>
</feature>
<dbReference type="GO" id="GO:0006979">
    <property type="term" value="P:response to oxidative stress"/>
    <property type="evidence" value="ECO:0007669"/>
    <property type="project" value="UniProtKB-UniRule"/>
</dbReference>
<comment type="similarity">
    <text evidence="2">Belongs to the peroxidase family. Ascorbate peroxidase subfamily.</text>
</comment>
<feature type="disulfide bond" evidence="17">
    <location>
        <begin position="205"/>
        <end position="237"/>
    </location>
</feature>
<dbReference type="PROSITE" id="PS00436">
    <property type="entry name" value="PEROXIDASE_2"/>
    <property type="match status" value="1"/>
</dbReference>
<name>A0A1U8AQI9_NELNU</name>
<reference evidence="21" key="1">
    <citation type="submission" date="2025-08" db="UniProtKB">
        <authorList>
            <consortium name="RefSeq"/>
        </authorList>
    </citation>
    <scope>IDENTIFICATION</scope>
</reference>
<feature type="disulfide bond" evidence="17">
    <location>
        <begin position="40"/>
        <end position="120"/>
    </location>
</feature>
<feature type="active site" description="Proton acceptor" evidence="13">
    <location>
        <position position="71"/>
    </location>
</feature>
<feature type="site" description="Transition state stabilizer" evidence="16">
    <location>
        <position position="67"/>
    </location>
</feature>
<dbReference type="EC" id="1.11.1.7" evidence="3 18"/>
<dbReference type="InterPro" id="IPR002016">
    <property type="entry name" value="Haem_peroxidase"/>
</dbReference>
<feature type="binding site" evidence="15">
    <location>
        <position position="79"/>
    </location>
    <ligand>
        <name>Ca(2+)</name>
        <dbReference type="ChEBI" id="CHEBI:29108"/>
        <label>1</label>
    </ligand>
</feature>
<dbReference type="PRINTS" id="PR00461">
    <property type="entry name" value="PLPEROXIDASE"/>
</dbReference>
<evidence type="ECO:0000256" key="11">
    <source>
        <dbReference type="ARBA" id="ARBA00023180"/>
    </source>
</evidence>
<accession>A0A1U8AQI9</accession>
<dbReference type="PROSITE" id="PS50873">
    <property type="entry name" value="PEROXIDASE_4"/>
    <property type="match status" value="1"/>
</dbReference>
<protein>
    <recommendedName>
        <fullName evidence="3 18">Peroxidase</fullName>
        <ecNumber evidence="3 18">1.11.1.7</ecNumber>
    </recommendedName>
</protein>
<keyword evidence="11" id="KW-0325">Glycoprotein</keyword>
<feature type="chain" id="PRO_5010400104" description="Peroxidase" evidence="18">
    <location>
        <begin position="30"/>
        <end position="330"/>
    </location>
</feature>
<dbReference type="Proteomes" id="UP000189703">
    <property type="component" value="Unplaced"/>
</dbReference>
<dbReference type="GO" id="GO:0020037">
    <property type="term" value="F:heme binding"/>
    <property type="evidence" value="ECO:0007669"/>
    <property type="project" value="UniProtKB-UniRule"/>
</dbReference>
<feature type="signal peptide" evidence="18">
    <location>
        <begin position="1"/>
        <end position="29"/>
    </location>
</feature>
<evidence type="ECO:0000256" key="8">
    <source>
        <dbReference type="ARBA" id="ARBA00023002"/>
    </source>
</evidence>
<keyword evidence="20" id="KW-1185">Reference proteome</keyword>
<feature type="binding site" evidence="15">
    <location>
        <position position="93"/>
    </location>
    <ligand>
        <name>Ca(2+)</name>
        <dbReference type="ChEBI" id="CHEBI:29108"/>
        <label>1</label>
    </ligand>
</feature>
<sequence>MNHKSSSSVLLTIPFLFFLFLSLNPVGHCELDYYIYNNKCPDLFRIVKYGVWAAVQNETRIAASLLRLHFHDCLVNGCDGSVLLDATAKFTSEKNALPNRNSARGFEVIEKIKADVEAACPSIVSCADILAIAARDAVVVAGGPFWLVPLGRRDGTTASEETANQQLPSPFESLNNITAKFTSKGLELKDVVVLSGAHTIGYAQCFTFKRRLFDFNGSGKPDKSLDSTLLQNLQSTCPKGGSDSNLAPLDSASASKFDNGYYSNLAKSSGLLESDQALMNDPTTASIVNSYTQYPYLFYKDFAESMVKMGNLGVLTGNKGQIRKKCGSVN</sequence>
<dbReference type="InParanoid" id="A0A1U8AQI9"/>
<dbReference type="InterPro" id="IPR033905">
    <property type="entry name" value="Secretory_peroxidase"/>
</dbReference>
<feature type="binding site" evidence="14">
    <location>
        <position position="168"/>
    </location>
    <ligand>
        <name>substrate</name>
    </ligand>
</feature>
<evidence type="ECO:0000256" key="6">
    <source>
        <dbReference type="ARBA" id="ARBA00022723"/>
    </source>
</evidence>
<evidence type="ECO:0000256" key="14">
    <source>
        <dbReference type="PIRSR" id="PIRSR600823-2"/>
    </source>
</evidence>
<keyword evidence="6 15" id="KW-0479">Metal-binding</keyword>
<dbReference type="Gene3D" id="1.10.420.10">
    <property type="entry name" value="Peroxidase, domain 2"/>
    <property type="match status" value="1"/>
</dbReference>
<dbReference type="OrthoDB" id="2113341at2759"/>
<keyword evidence="9 15" id="KW-0408">Iron</keyword>
<keyword evidence="7 15" id="KW-0106">Calcium</keyword>
<dbReference type="STRING" id="4432.A0A1U8AQI9"/>
<evidence type="ECO:0000256" key="2">
    <source>
        <dbReference type="ARBA" id="ARBA00006873"/>
    </source>
</evidence>
<evidence type="ECO:0000259" key="19">
    <source>
        <dbReference type="PROSITE" id="PS50873"/>
    </source>
</evidence>
<dbReference type="SUPFAM" id="SSF48113">
    <property type="entry name" value="Heme-dependent peroxidases"/>
    <property type="match status" value="1"/>
</dbReference>
<keyword evidence="5 18" id="KW-0349">Heme</keyword>
<evidence type="ECO:0000256" key="12">
    <source>
        <dbReference type="ARBA" id="ARBA00023324"/>
    </source>
</evidence>
<comment type="cofactor">
    <cofactor evidence="15 18">
        <name>Ca(2+)</name>
        <dbReference type="ChEBI" id="CHEBI:29108"/>
    </cofactor>
    <text evidence="15 18">Binds 2 calcium ions per subunit.</text>
</comment>
<proteinExistence type="inferred from homology"/>